<comment type="catalytic activity">
    <reaction evidence="28">
        <text>molybdopterin + ATP + H(+) = adenylyl-molybdopterin + diphosphate</text>
        <dbReference type="Rhea" id="RHEA:31331"/>
        <dbReference type="ChEBI" id="CHEBI:15378"/>
        <dbReference type="ChEBI" id="CHEBI:30616"/>
        <dbReference type="ChEBI" id="CHEBI:33019"/>
        <dbReference type="ChEBI" id="CHEBI:58698"/>
        <dbReference type="ChEBI" id="CHEBI:62727"/>
        <dbReference type="EC" id="2.7.7.75"/>
    </reaction>
    <physiologicalReaction direction="left-to-right" evidence="28">
        <dbReference type="Rhea" id="RHEA:31332"/>
    </physiologicalReaction>
</comment>
<evidence type="ECO:0000256" key="14">
    <source>
        <dbReference type="ARBA" id="ARBA00022723"/>
    </source>
</evidence>
<dbReference type="GO" id="GO:0099634">
    <property type="term" value="C:postsynaptic specialization membrane"/>
    <property type="evidence" value="ECO:0007669"/>
    <property type="project" value="GOC"/>
</dbReference>
<dbReference type="EC" id="2.10.1.1" evidence="9"/>
<dbReference type="Gene3D" id="3.40.980.10">
    <property type="entry name" value="MoaB/Mog-like domain"/>
    <property type="match status" value="2"/>
</dbReference>
<keyword evidence="20" id="KW-0501">Molybdenum cofactor biosynthesis</keyword>
<dbReference type="Gene3D" id="3.90.105.10">
    <property type="entry name" value="Molybdopterin biosynthesis moea protein, domain 2"/>
    <property type="match status" value="1"/>
</dbReference>
<dbReference type="CTD" id="10243"/>
<organism evidence="35 36">
    <name type="scientific">Microcaecilia unicolor</name>
    <dbReference type="NCBI Taxonomy" id="1415580"/>
    <lineage>
        <taxon>Eukaryota</taxon>
        <taxon>Metazoa</taxon>
        <taxon>Chordata</taxon>
        <taxon>Craniata</taxon>
        <taxon>Vertebrata</taxon>
        <taxon>Euteleostomi</taxon>
        <taxon>Amphibia</taxon>
        <taxon>Gymnophiona</taxon>
        <taxon>Siphonopidae</taxon>
        <taxon>Microcaecilia</taxon>
    </lineage>
</organism>
<evidence type="ECO:0000256" key="16">
    <source>
        <dbReference type="ARBA" id="ARBA00022840"/>
    </source>
</evidence>
<evidence type="ECO:0000256" key="26">
    <source>
        <dbReference type="ARBA" id="ARBA00034105"/>
    </source>
</evidence>
<evidence type="ECO:0000256" key="1">
    <source>
        <dbReference type="ARBA" id="ARBA00001946"/>
    </source>
</evidence>
<dbReference type="CDD" id="cd00886">
    <property type="entry name" value="MogA_MoaB"/>
    <property type="match status" value="1"/>
</dbReference>
<feature type="compositionally biased region" description="Pro residues" evidence="33">
    <location>
        <begin position="187"/>
        <end position="199"/>
    </location>
</feature>
<dbReference type="InterPro" id="IPR036425">
    <property type="entry name" value="MoaB/Mog-like_dom_sf"/>
</dbReference>
<evidence type="ECO:0000256" key="8">
    <source>
        <dbReference type="ARBA" id="ARBA00012509"/>
    </source>
</evidence>
<evidence type="ECO:0000256" key="17">
    <source>
        <dbReference type="ARBA" id="ARBA00022842"/>
    </source>
</evidence>
<dbReference type="GO" id="GO:0005856">
    <property type="term" value="C:cytoskeleton"/>
    <property type="evidence" value="ECO:0007669"/>
    <property type="project" value="UniProtKB-SubCell"/>
</dbReference>
<dbReference type="InterPro" id="IPR001453">
    <property type="entry name" value="MoaB/Mog_dom"/>
</dbReference>
<evidence type="ECO:0000256" key="22">
    <source>
        <dbReference type="ARBA" id="ARBA00023257"/>
    </source>
</evidence>
<gene>
    <name evidence="36" type="primary">GPHN</name>
</gene>
<keyword evidence="25" id="KW-0449">Lipoprotein</keyword>
<dbReference type="GO" id="GO:0014069">
    <property type="term" value="C:postsynaptic density"/>
    <property type="evidence" value="ECO:0007669"/>
    <property type="project" value="UniProtKB-SubCell"/>
</dbReference>
<dbReference type="NCBIfam" id="NF045515">
    <property type="entry name" value="Glp_gephyrin"/>
    <property type="match status" value="1"/>
</dbReference>
<evidence type="ECO:0000256" key="21">
    <source>
        <dbReference type="ARBA" id="ARBA00023212"/>
    </source>
</evidence>
<keyword evidence="10" id="KW-1003">Cell membrane</keyword>
<dbReference type="GO" id="GO:0061598">
    <property type="term" value="F:molybdopterin adenylyltransferase activity"/>
    <property type="evidence" value="ECO:0007669"/>
    <property type="project" value="UniProtKB-EC"/>
</dbReference>
<keyword evidence="35" id="KW-1185">Reference proteome</keyword>
<dbReference type="FunFam" id="3.40.980.10:FF:000002">
    <property type="entry name" value="Molybdopterin molybdenumtransferase"/>
    <property type="match status" value="1"/>
</dbReference>
<dbReference type="UniPathway" id="UPA00344"/>
<evidence type="ECO:0000256" key="33">
    <source>
        <dbReference type="SAM" id="MobiDB-lite"/>
    </source>
</evidence>
<keyword evidence="23" id="KW-0511">Multifunctional enzyme</keyword>
<dbReference type="SUPFAM" id="SSF53218">
    <property type="entry name" value="Molybdenum cofactor biosynthesis proteins"/>
    <property type="match status" value="2"/>
</dbReference>
<evidence type="ECO:0000256" key="9">
    <source>
        <dbReference type="ARBA" id="ARBA00013269"/>
    </source>
</evidence>
<comment type="function">
    <text evidence="30">Microtubule-associated protein involved in membrane protein-cytoskeleton interactions. It is thought to anchor the inhibitory glycine receptor (GLYR) to subsynaptic microtubules. Acts as a major instructive molecule at inhibitory synapses, where it also clusters GABA type A receptors.</text>
</comment>
<evidence type="ECO:0000256" key="31">
    <source>
        <dbReference type="ARBA" id="ARBA00060421"/>
    </source>
</evidence>
<dbReference type="GO" id="GO:0007529">
    <property type="term" value="P:establishment of synaptic specificity at neuromuscular junction"/>
    <property type="evidence" value="ECO:0007669"/>
    <property type="project" value="TreeGrafter"/>
</dbReference>
<dbReference type="SUPFAM" id="SSF63867">
    <property type="entry name" value="MoeA C-terminal domain-like"/>
    <property type="match status" value="1"/>
</dbReference>
<dbReference type="GeneID" id="115477201"/>
<dbReference type="InterPro" id="IPR036688">
    <property type="entry name" value="MoeA_C_domain_IV_sf"/>
</dbReference>
<feature type="region of interest" description="Disordered" evidence="33">
    <location>
        <begin position="296"/>
        <end position="320"/>
    </location>
</feature>
<keyword evidence="12" id="KW-0500">Molybdenum</keyword>
<comment type="pathway">
    <text evidence="5">Cofactor biosynthesis; molybdopterin biosynthesis.</text>
</comment>
<dbReference type="AlphaFoldDB" id="A0A6P7Z2T3"/>
<evidence type="ECO:0000256" key="18">
    <source>
        <dbReference type="ARBA" id="ARBA00023018"/>
    </source>
</evidence>
<evidence type="ECO:0000256" key="15">
    <source>
        <dbReference type="ARBA" id="ARBA00022741"/>
    </source>
</evidence>
<keyword evidence="21" id="KW-0206">Cytoskeleton</keyword>
<evidence type="ECO:0000313" key="35">
    <source>
        <dbReference type="Proteomes" id="UP000515156"/>
    </source>
</evidence>
<protein>
    <recommendedName>
        <fullName evidence="32">Gephyrin</fullName>
        <ecNumber evidence="9">2.10.1.1</ecNumber>
        <ecNumber evidence="8">2.7.7.75</ecNumber>
    </recommendedName>
</protein>
<evidence type="ECO:0000256" key="10">
    <source>
        <dbReference type="ARBA" id="ARBA00022475"/>
    </source>
</evidence>
<comment type="subcellular location">
    <subcellularLocation>
        <location evidence="3">Cell projection</location>
        <location evidence="3">Dendrite</location>
    </subcellularLocation>
    <subcellularLocation>
        <location evidence="2">Cytoplasm</location>
        <location evidence="2">Cytoskeleton</location>
    </subcellularLocation>
    <subcellularLocation>
        <location evidence="4">Cytoplasm</location>
        <location evidence="4">Cytosol</location>
    </subcellularLocation>
    <subcellularLocation>
        <location evidence="31">Postsynaptic cell membrane</location>
        <topology evidence="31">Lipid-anchor</topology>
        <orientation evidence="31">Cytoplasmic side</orientation>
    </subcellularLocation>
    <subcellularLocation>
        <location evidence="26">Postsynaptic density</location>
    </subcellularLocation>
</comment>
<evidence type="ECO:0000256" key="5">
    <source>
        <dbReference type="ARBA" id="ARBA00005046"/>
    </source>
</evidence>
<sequence length="821" mass="88941">MATEGMMLTNHDHQIRVGVLTVSDSCFRNLAEDRSGINLKDLVQDPSLLGGTISTYKIVPDEVEEIKETLVDWCDEKELNLILTTGGTGFAPRDVTPEATKEVIEREAPGMALAMLMGSLNVTPLGMLSRPVCGIRGKTLIINLPGSKKGSQECFQFILPALPHAIDLLRDAIVKVKEVHDELEDLPSPPPPLSPPPTTSPHKQTEDKGVQCEEEEEEKKDSGVASTEDSSSSHITAAAIAAKKHPSYTSPAVFMAKGEQSIPGLISHPHHAASSAGELIPDSIISRGVQVLPRDTASLSTTPSESPRAQATSRLSTASCPTPKLHRKLEELRDHLEGNVKGCSLRVNARLPSCSSTYSVSEDIWIAAPAFSQVQSRCSSKENILRASHSAVDITKVARRHRMSPFPLTSMDKAFITVLEMTPVLGTEIINYRDGMGRVLAQEVYAKDNLPPFPASVKDGYAVRAADGPGDRFIIGESQAGEQPTQTVMPGQVMRVTTGAPIPCGADAVVQVEDTELLRESDDGTEELEVRILVQARPGQDIRPIGHDIKRGECVLAKGTHMGPSEIGLLATVGVTEVEVNKFPVVAVMSTGNELLNPEDDLLPGKIRDSNRSTLLATIQEHGYPTINLGIVGDNPDDLLNALNEGISRADVIITSGGVSMGEKDYLKQVLDIDLHAQIHFGRVFMKPGLPTTFATLDIDGVRKIIFALPGNPVSAVVTCNLFVVPALRKMQGILDPRPTIIKARLSCDVKLDPRPEYHRCILTWHHQEPLPWAQSTGNQVSSRLMSMRSANGLLMLPPKTEQYVELHKGEVVDVMVIGRL</sequence>
<evidence type="ECO:0000256" key="12">
    <source>
        <dbReference type="ARBA" id="ARBA00022505"/>
    </source>
</evidence>
<dbReference type="SMART" id="SM00852">
    <property type="entry name" value="MoCF_biosynth"/>
    <property type="match status" value="2"/>
</dbReference>
<evidence type="ECO:0000256" key="24">
    <source>
        <dbReference type="ARBA" id="ARBA00023273"/>
    </source>
</evidence>
<dbReference type="GO" id="GO:0097112">
    <property type="term" value="P:gamma-aminobutyric acid receptor clustering"/>
    <property type="evidence" value="ECO:0007669"/>
    <property type="project" value="TreeGrafter"/>
</dbReference>
<keyword evidence="24" id="KW-0966">Cell projection</keyword>
<comment type="similarity">
    <text evidence="6">In the N-terminal section; belongs to the MoaB/Mog family.</text>
</comment>
<evidence type="ECO:0000256" key="28">
    <source>
        <dbReference type="ARBA" id="ARBA00051501"/>
    </source>
</evidence>
<feature type="compositionally biased region" description="Polar residues" evidence="33">
    <location>
        <begin position="297"/>
        <end position="320"/>
    </location>
</feature>
<dbReference type="GO" id="GO:0098970">
    <property type="term" value="P:postsynaptic neurotransmitter receptor diffusion trapping"/>
    <property type="evidence" value="ECO:0007669"/>
    <property type="project" value="TreeGrafter"/>
</dbReference>
<dbReference type="EC" id="2.7.7.75" evidence="8"/>
<evidence type="ECO:0000256" key="3">
    <source>
        <dbReference type="ARBA" id="ARBA00004279"/>
    </source>
</evidence>
<evidence type="ECO:0000256" key="30">
    <source>
        <dbReference type="ARBA" id="ARBA00059974"/>
    </source>
</evidence>
<dbReference type="Gene3D" id="2.170.190.11">
    <property type="entry name" value="Molybdopterin biosynthesis moea protein, domain 3"/>
    <property type="match status" value="1"/>
</dbReference>
<comment type="function">
    <text evidence="29">Also has a catalytic activity and catalyzes two steps in the biosynthesis of the molybdenum cofactor. In the first step, molybdopterin is adenylated. Subsequently, molybdate is inserted into adenylated molybdopterin and AMP is released.</text>
</comment>
<reference evidence="36" key="1">
    <citation type="submission" date="2025-08" db="UniProtKB">
        <authorList>
            <consortium name="RefSeq"/>
        </authorList>
    </citation>
    <scope>IDENTIFICATION</scope>
</reference>
<dbReference type="RefSeq" id="XP_030069750.1">
    <property type="nucleotide sequence ID" value="XM_030213890.1"/>
</dbReference>
<evidence type="ECO:0000256" key="29">
    <source>
        <dbReference type="ARBA" id="ARBA00055539"/>
    </source>
</evidence>
<evidence type="ECO:0000256" key="25">
    <source>
        <dbReference type="ARBA" id="ARBA00023288"/>
    </source>
</evidence>
<evidence type="ECO:0000256" key="20">
    <source>
        <dbReference type="ARBA" id="ARBA00023150"/>
    </source>
</evidence>
<keyword evidence="13" id="KW-0808">Transferase</keyword>
<evidence type="ECO:0000256" key="6">
    <source>
        <dbReference type="ARBA" id="ARBA00007589"/>
    </source>
</evidence>
<evidence type="ECO:0000256" key="19">
    <source>
        <dbReference type="ARBA" id="ARBA00023136"/>
    </source>
</evidence>
<dbReference type="NCBIfam" id="TIGR00177">
    <property type="entry name" value="molyb_syn"/>
    <property type="match status" value="2"/>
</dbReference>
<feature type="domain" description="MoaB/Mog" evidence="34">
    <location>
        <begin position="587"/>
        <end position="730"/>
    </location>
</feature>
<dbReference type="GO" id="GO:0046872">
    <property type="term" value="F:metal ion binding"/>
    <property type="evidence" value="ECO:0007669"/>
    <property type="project" value="UniProtKB-KW"/>
</dbReference>
<comment type="similarity">
    <text evidence="7">In the C-terminal section; belongs to the MoeA family.</text>
</comment>
<dbReference type="Pfam" id="PF00994">
    <property type="entry name" value="MoCF_biosynth"/>
    <property type="match status" value="2"/>
</dbReference>
<dbReference type="FunFam" id="2.40.340.10:FF:000001">
    <property type="entry name" value="Molybdopterin molybdenumtransferase"/>
    <property type="match status" value="1"/>
</dbReference>
<dbReference type="PANTHER" id="PTHR10192">
    <property type="entry name" value="MOLYBDOPTERIN BIOSYNTHESIS PROTEIN"/>
    <property type="match status" value="1"/>
</dbReference>
<dbReference type="GO" id="GO:0030425">
    <property type="term" value="C:dendrite"/>
    <property type="evidence" value="ECO:0007669"/>
    <property type="project" value="UniProtKB-SubCell"/>
</dbReference>
<dbReference type="GO" id="GO:0005524">
    <property type="term" value="F:ATP binding"/>
    <property type="evidence" value="ECO:0007669"/>
    <property type="project" value="UniProtKB-KW"/>
</dbReference>
<dbReference type="Proteomes" id="UP000515156">
    <property type="component" value="Chromosome 9"/>
</dbReference>
<evidence type="ECO:0000256" key="4">
    <source>
        <dbReference type="ARBA" id="ARBA00004514"/>
    </source>
</evidence>
<dbReference type="InterPro" id="IPR005111">
    <property type="entry name" value="MoeA_C_domain_IV"/>
</dbReference>
<accession>A0A6P7Z2T3</accession>
<comment type="cofactor">
    <cofactor evidence="1">
        <name>Mg(2+)</name>
        <dbReference type="ChEBI" id="CHEBI:18420"/>
    </cofactor>
</comment>
<evidence type="ECO:0000256" key="7">
    <source>
        <dbReference type="ARBA" id="ARBA00008339"/>
    </source>
</evidence>
<dbReference type="Pfam" id="PF03454">
    <property type="entry name" value="MoeA_C"/>
    <property type="match status" value="1"/>
</dbReference>
<keyword evidence="11" id="KW-0963">Cytoplasm</keyword>
<dbReference type="InterPro" id="IPR008284">
    <property type="entry name" value="MoCF_biosynth_CS"/>
</dbReference>
<keyword evidence="17" id="KW-0460">Magnesium</keyword>
<evidence type="ECO:0000256" key="27">
    <source>
        <dbReference type="ARBA" id="ARBA00050229"/>
    </source>
</evidence>
<evidence type="ECO:0000256" key="23">
    <source>
        <dbReference type="ARBA" id="ARBA00023268"/>
    </source>
</evidence>
<dbReference type="FunFam" id="3.90.105.10:FF:000004">
    <property type="entry name" value="Molybdopterin molybdenumtransferase"/>
    <property type="match status" value="1"/>
</dbReference>
<dbReference type="InterPro" id="IPR005110">
    <property type="entry name" value="MoeA_linker/N"/>
</dbReference>
<keyword evidence="19" id="KW-0472">Membrane</keyword>
<proteinExistence type="inferred from homology"/>
<dbReference type="PANTHER" id="PTHR10192:SF5">
    <property type="entry name" value="GEPHYRIN"/>
    <property type="match status" value="1"/>
</dbReference>
<dbReference type="InterPro" id="IPR036135">
    <property type="entry name" value="MoeA_linker/N_sf"/>
</dbReference>
<evidence type="ECO:0000256" key="2">
    <source>
        <dbReference type="ARBA" id="ARBA00004245"/>
    </source>
</evidence>
<keyword evidence="16" id="KW-0067">ATP-binding</keyword>
<evidence type="ECO:0000313" key="36">
    <source>
        <dbReference type="RefSeq" id="XP_030069750.1"/>
    </source>
</evidence>
<dbReference type="GO" id="GO:0005829">
    <property type="term" value="C:cytosol"/>
    <property type="evidence" value="ECO:0007669"/>
    <property type="project" value="UniProtKB-SubCell"/>
</dbReference>
<feature type="region of interest" description="Disordered" evidence="33">
    <location>
        <begin position="181"/>
        <end position="234"/>
    </location>
</feature>
<dbReference type="GO" id="GO:0006777">
    <property type="term" value="P:Mo-molybdopterin cofactor biosynthetic process"/>
    <property type="evidence" value="ECO:0007669"/>
    <property type="project" value="UniProtKB-KW"/>
</dbReference>
<dbReference type="Pfam" id="PF03453">
    <property type="entry name" value="MoeA_N"/>
    <property type="match status" value="1"/>
</dbReference>
<comment type="catalytic activity">
    <reaction evidence="27">
        <text>adenylyl-molybdopterin + molybdate = Mo-molybdopterin + AMP + H(+)</text>
        <dbReference type="Rhea" id="RHEA:35047"/>
        <dbReference type="ChEBI" id="CHEBI:15378"/>
        <dbReference type="ChEBI" id="CHEBI:36264"/>
        <dbReference type="ChEBI" id="CHEBI:62727"/>
        <dbReference type="ChEBI" id="CHEBI:71302"/>
        <dbReference type="ChEBI" id="CHEBI:456215"/>
        <dbReference type="EC" id="2.10.1.1"/>
    </reaction>
    <physiologicalReaction direction="left-to-right" evidence="27">
        <dbReference type="Rhea" id="RHEA:35048"/>
    </physiologicalReaction>
</comment>
<dbReference type="GO" id="GO:0072579">
    <property type="term" value="P:glycine receptor clustering"/>
    <property type="evidence" value="ECO:0007669"/>
    <property type="project" value="TreeGrafter"/>
</dbReference>
<keyword evidence="15" id="KW-0547">Nucleotide-binding</keyword>
<name>A0A6P7Z2T3_9AMPH</name>
<dbReference type="CDD" id="cd00887">
    <property type="entry name" value="MoeA"/>
    <property type="match status" value="1"/>
</dbReference>
<dbReference type="FunFam" id="2.170.190.11:FF:000001">
    <property type="entry name" value="Molybdopterin molybdenumtransferase"/>
    <property type="match status" value="1"/>
</dbReference>
<dbReference type="InterPro" id="IPR038987">
    <property type="entry name" value="MoeA-like"/>
</dbReference>
<evidence type="ECO:0000256" key="11">
    <source>
        <dbReference type="ARBA" id="ARBA00022490"/>
    </source>
</evidence>
<evidence type="ECO:0000256" key="13">
    <source>
        <dbReference type="ARBA" id="ARBA00022679"/>
    </source>
</evidence>
<dbReference type="Gene3D" id="2.40.340.10">
    <property type="entry name" value="MoeA, C-terminal, domain IV"/>
    <property type="match status" value="1"/>
</dbReference>
<dbReference type="PROSITE" id="PS01079">
    <property type="entry name" value="MOCF_BIOSYNTHESIS_2"/>
    <property type="match status" value="1"/>
</dbReference>
<evidence type="ECO:0000259" key="34">
    <source>
        <dbReference type="SMART" id="SM00852"/>
    </source>
</evidence>
<keyword evidence="18" id="KW-0770">Synapse</keyword>
<dbReference type="PROSITE" id="PS01078">
    <property type="entry name" value="MOCF_BIOSYNTHESIS_1"/>
    <property type="match status" value="1"/>
</dbReference>
<evidence type="ECO:0000256" key="32">
    <source>
        <dbReference type="ARBA" id="ARBA00073890"/>
    </source>
</evidence>
<keyword evidence="22" id="KW-0628">Postsynaptic cell membrane</keyword>
<dbReference type="FunFam" id="3.40.980.10:FF:000001">
    <property type="entry name" value="Molybdopterin molybdenumtransferase"/>
    <property type="match status" value="1"/>
</dbReference>
<feature type="domain" description="MoaB/Mog" evidence="34">
    <location>
        <begin position="18"/>
        <end position="165"/>
    </location>
</feature>
<dbReference type="SUPFAM" id="SSF63882">
    <property type="entry name" value="MoeA N-terminal region -like"/>
    <property type="match status" value="1"/>
</dbReference>
<keyword evidence="14" id="KW-0479">Metal-binding</keyword>
<dbReference type="GO" id="GO:0061599">
    <property type="term" value="F:molybdopterin molybdotransferase activity"/>
    <property type="evidence" value="ECO:0007669"/>
    <property type="project" value="UniProtKB-EC"/>
</dbReference>